<evidence type="ECO:0000313" key="3">
    <source>
        <dbReference type="EMBL" id="TYS72276.1"/>
    </source>
</evidence>
<evidence type="ECO:0000256" key="1">
    <source>
        <dbReference type="ARBA" id="ARBA00022801"/>
    </source>
</evidence>
<dbReference type="InterPro" id="IPR005754">
    <property type="entry name" value="Sortase"/>
</dbReference>
<name>A0A5D4TDQ5_9BACI</name>
<dbReference type="Gene3D" id="2.40.260.10">
    <property type="entry name" value="Sortase"/>
    <property type="match status" value="1"/>
</dbReference>
<dbReference type="EMBL" id="VTET01000004">
    <property type="protein sequence ID" value="TYS72276.1"/>
    <property type="molecule type" value="Genomic_DNA"/>
</dbReference>
<dbReference type="InterPro" id="IPR023365">
    <property type="entry name" value="Sortase_dom-sf"/>
</dbReference>
<gene>
    <name evidence="3" type="ORF">FZC75_09960</name>
</gene>
<dbReference type="SUPFAM" id="SSF63817">
    <property type="entry name" value="Sortase"/>
    <property type="match status" value="1"/>
</dbReference>
<organism evidence="3 4">
    <name type="scientific">Sutcliffiella horikoshii</name>
    <dbReference type="NCBI Taxonomy" id="79883"/>
    <lineage>
        <taxon>Bacteria</taxon>
        <taxon>Bacillati</taxon>
        <taxon>Bacillota</taxon>
        <taxon>Bacilli</taxon>
        <taxon>Bacillales</taxon>
        <taxon>Bacillaceae</taxon>
        <taxon>Sutcliffiella</taxon>
    </lineage>
</organism>
<dbReference type="GO" id="GO:0016787">
    <property type="term" value="F:hydrolase activity"/>
    <property type="evidence" value="ECO:0007669"/>
    <property type="project" value="UniProtKB-KW"/>
</dbReference>
<protein>
    <submittedName>
        <fullName evidence="3">Class D sortase</fullName>
    </submittedName>
</protein>
<feature type="active site" description="Proton donor/acceptor" evidence="2">
    <location>
        <position position="125"/>
    </location>
</feature>
<dbReference type="AlphaFoldDB" id="A0A5D4TDQ5"/>
<accession>A0A5D4TDQ5</accession>
<evidence type="ECO:0000256" key="2">
    <source>
        <dbReference type="PIRSR" id="PIRSR605754-1"/>
    </source>
</evidence>
<dbReference type="Proteomes" id="UP000324517">
    <property type="component" value="Unassembled WGS sequence"/>
</dbReference>
<dbReference type="RefSeq" id="WP_148979159.1">
    <property type="nucleotide sequence ID" value="NZ_JBNILM010000004.1"/>
</dbReference>
<keyword evidence="1" id="KW-0378">Hydrolase</keyword>
<proteinExistence type="predicted"/>
<dbReference type="CDD" id="cd06166">
    <property type="entry name" value="Sortase_D_2"/>
    <property type="match status" value="1"/>
</dbReference>
<dbReference type="InterPro" id="IPR042000">
    <property type="entry name" value="Sortase_D_2"/>
</dbReference>
<sequence>MKLISVSLILIGIAVMFFPGFKDMRVEYQQKKLLEKFAYNNAETSNNEEIVESYNDLTDIFGELSSSEISTNNSSEVIAKLSIEKIDLLLPVLKGASKENLDIAAGFLEGSTPFGRVGNTAVAAHRSHTDGKLFNRLGELIKGDTVSVTTNDKSFSYQITDIKIVKPEDTSVLALSKNKKILTLITCHPIKNPTHRLIIHAEEI</sequence>
<dbReference type="OrthoDB" id="154054at2"/>
<dbReference type="NCBIfam" id="TIGR01076">
    <property type="entry name" value="sortase_fam"/>
    <property type="match status" value="1"/>
</dbReference>
<dbReference type="Pfam" id="PF04203">
    <property type="entry name" value="Sortase"/>
    <property type="match status" value="1"/>
</dbReference>
<feature type="active site" description="Acyl-thioester intermediate" evidence="2">
    <location>
        <position position="187"/>
    </location>
</feature>
<evidence type="ECO:0000313" key="4">
    <source>
        <dbReference type="Proteomes" id="UP000324517"/>
    </source>
</evidence>
<comment type="caution">
    <text evidence="3">The sequence shown here is derived from an EMBL/GenBank/DDBJ whole genome shotgun (WGS) entry which is preliminary data.</text>
</comment>
<reference evidence="3 4" key="1">
    <citation type="submission" date="2019-08" db="EMBL/GenBank/DDBJ databases">
        <title>Bacillus genomes from the desert of Cuatro Cienegas, Coahuila.</title>
        <authorList>
            <person name="Olmedo-Alvarez G."/>
        </authorList>
    </citation>
    <scope>NUCLEOTIDE SEQUENCE [LARGE SCALE GENOMIC DNA]</scope>
    <source>
        <strain evidence="3 4">CH98b_3T</strain>
    </source>
</reference>